<evidence type="ECO:0000313" key="16">
    <source>
        <dbReference type="Proteomes" id="UP000242457"/>
    </source>
</evidence>
<dbReference type="InterPro" id="IPR013155">
    <property type="entry name" value="M/V/L/I-tRNA-synth_anticd-bd"/>
</dbReference>
<accession>A0A2A3EI48</accession>
<dbReference type="PANTHER" id="PTHR11946:SF109">
    <property type="entry name" value="VALINE--TRNA LIGASE"/>
    <property type="match status" value="1"/>
</dbReference>
<dbReference type="EMBL" id="KZ288255">
    <property type="protein sequence ID" value="PBC30681.1"/>
    <property type="molecule type" value="Genomic_DNA"/>
</dbReference>
<feature type="domain" description="Aminoacyl-tRNA synthetase class Ia" evidence="13">
    <location>
        <begin position="44"/>
        <end position="650"/>
    </location>
</feature>
<evidence type="ECO:0000256" key="7">
    <source>
        <dbReference type="ARBA" id="ARBA00022840"/>
    </source>
</evidence>
<dbReference type="Pfam" id="PF00133">
    <property type="entry name" value="tRNA-synt_1"/>
    <property type="match status" value="1"/>
</dbReference>
<keyword evidence="6 12" id="KW-0547">Nucleotide-binding</keyword>
<dbReference type="PRINTS" id="PR00986">
    <property type="entry name" value="TRNASYNTHVAL"/>
</dbReference>
<reference evidence="15 16" key="1">
    <citation type="submission" date="2014-07" db="EMBL/GenBank/DDBJ databases">
        <title>Genomic and transcriptomic analysis on Apis cerana provide comprehensive insights into honey bee biology.</title>
        <authorList>
            <person name="Diao Q."/>
            <person name="Sun L."/>
            <person name="Zheng H."/>
            <person name="Zheng H."/>
            <person name="Xu S."/>
            <person name="Wang S."/>
            <person name="Zeng Z."/>
            <person name="Hu F."/>
            <person name="Su S."/>
            <person name="Wu J."/>
        </authorList>
    </citation>
    <scope>NUCLEOTIDE SEQUENCE [LARGE SCALE GENOMIC DNA]</scope>
    <source>
        <tissue evidence="15">Pupae without intestine</tissue>
    </source>
</reference>
<evidence type="ECO:0000256" key="6">
    <source>
        <dbReference type="ARBA" id="ARBA00022741"/>
    </source>
</evidence>
<dbReference type="InterPro" id="IPR014729">
    <property type="entry name" value="Rossmann-like_a/b/a_fold"/>
</dbReference>
<comment type="similarity">
    <text evidence="2 12">Belongs to the class-I aminoacyl-tRNA synthetase family.</text>
</comment>
<feature type="domain" description="Methionyl/Valyl/Leucyl/Isoleucyl-tRNA synthetase anticodon-binding" evidence="14">
    <location>
        <begin position="695"/>
        <end position="848"/>
    </location>
</feature>
<dbReference type="InterPro" id="IPR001412">
    <property type="entry name" value="aa-tRNA-synth_I_CS"/>
</dbReference>
<comment type="catalytic activity">
    <reaction evidence="11">
        <text>tRNA(Val) + L-valine + ATP = L-valyl-tRNA(Val) + AMP + diphosphate</text>
        <dbReference type="Rhea" id="RHEA:10704"/>
        <dbReference type="Rhea" id="RHEA-COMP:9672"/>
        <dbReference type="Rhea" id="RHEA-COMP:9708"/>
        <dbReference type="ChEBI" id="CHEBI:30616"/>
        <dbReference type="ChEBI" id="CHEBI:33019"/>
        <dbReference type="ChEBI" id="CHEBI:57762"/>
        <dbReference type="ChEBI" id="CHEBI:78442"/>
        <dbReference type="ChEBI" id="CHEBI:78537"/>
        <dbReference type="ChEBI" id="CHEBI:456215"/>
        <dbReference type="EC" id="6.1.1.9"/>
    </reaction>
</comment>
<evidence type="ECO:0000256" key="9">
    <source>
        <dbReference type="ARBA" id="ARBA00023146"/>
    </source>
</evidence>
<dbReference type="CDD" id="cd00817">
    <property type="entry name" value="ValRS_core"/>
    <property type="match status" value="1"/>
</dbReference>
<dbReference type="Proteomes" id="UP000242457">
    <property type="component" value="Unassembled WGS sequence"/>
</dbReference>
<evidence type="ECO:0000259" key="14">
    <source>
        <dbReference type="Pfam" id="PF08264"/>
    </source>
</evidence>
<evidence type="ECO:0000256" key="10">
    <source>
        <dbReference type="ARBA" id="ARBA00029936"/>
    </source>
</evidence>
<dbReference type="Pfam" id="PF08264">
    <property type="entry name" value="Anticodon_1"/>
    <property type="match status" value="1"/>
</dbReference>
<gene>
    <name evidence="15" type="ORF">APICC_01987</name>
</gene>
<evidence type="ECO:0000256" key="12">
    <source>
        <dbReference type="RuleBase" id="RU363035"/>
    </source>
</evidence>
<evidence type="ECO:0000256" key="11">
    <source>
        <dbReference type="ARBA" id="ARBA00047552"/>
    </source>
</evidence>
<dbReference type="Gene3D" id="3.90.740.10">
    <property type="entry name" value="Valyl/Leucyl/Isoleucyl-tRNA synthetase, editing domain"/>
    <property type="match status" value="2"/>
</dbReference>
<keyword evidence="4" id="KW-0963">Cytoplasm</keyword>
<comment type="subcellular location">
    <subcellularLocation>
        <location evidence="1">Cytoplasm</location>
    </subcellularLocation>
</comment>
<evidence type="ECO:0000259" key="13">
    <source>
        <dbReference type="Pfam" id="PF00133"/>
    </source>
</evidence>
<keyword evidence="8 12" id="KW-0648">Protein biosynthesis</keyword>
<dbReference type="OrthoDB" id="629407at2759"/>
<dbReference type="InterPro" id="IPR002303">
    <property type="entry name" value="Valyl-tRNA_ligase"/>
</dbReference>
<dbReference type="FunFam" id="3.40.50.620:FF:000078">
    <property type="entry name" value="Valine--tRNA ligase, mitochondrial"/>
    <property type="match status" value="1"/>
</dbReference>
<dbReference type="STRING" id="94128.A0A2A3EI48"/>
<dbReference type="InterPro" id="IPR009008">
    <property type="entry name" value="Val/Leu/Ile-tRNA-synth_edit"/>
</dbReference>
<keyword evidence="7 12" id="KW-0067">ATP-binding</keyword>
<dbReference type="GO" id="GO:0006438">
    <property type="term" value="P:valyl-tRNA aminoacylation"/>
    <property type="evidence" value="ECO:0007669"/>
    <property type="project" value="InterPro"/>
</dbReference>
<dbReference type="NCBIfam" id="NF004349">
    <property type="entry name" value="PRK05729.1"/>
    <property type="match status" value="1"/>
</dbReference>
<dbReference type="SUPFAM" id="SSF47323">
    <property type="entry name" value="Anticodon-binding domain of a subclass of class I aminoacyl-tRNA synthetases"/>
    <property type="match status" value="1"/>
</dbReference>
<dbReference type="Gene3D" id="1.10.730.10">
    <property type="entry name" value="Isoleucyl-tRNA Synthetase, Domain 1"/>
    <property type="match status" value="1"/>
</dbReference>
<dbReference type="GO" id="GO:0004832">
    <property type="term" value="F:valine-tRNA ligase activity"/>
    <property type="evidence" value="ECO:0007669"/>
    <property type="project" value="UniProtKB-EC"/>
</dbReference>
<evidence type="ECO:0000256" key="2">
    <source>
        <dbReference type="ARBA" id="ARBA00005594"/>
    </source>
</evidence>
<dbReference type="FunFam" id="3.90.740.10:FF:000005">
    <property type="entry name" value="Valine--tRNA ligase, mitochondrial"/>
    <property type="match status" value="1"/>
</dbReference>
<evidence type="ECO:0000256" key="1">
    <source>
        <dbReference type="ARBA" id="ARBA00004496"/>
    </source>
</evidence>
<dbReference type="CDD" id="cd07962">
    <property type="entry name" value="Anticodon_Ia_Val"/>
    <property type="match status" value="1"/>
</dbReference>
<dbReference type="Gene3D" id="3.40.50.620">
    <property type="entry name" value="HUPs"/>
    <property type="match status" value="2"/>
</dbReference>
<keyword evidence="5 12" id="KW-0436">Ligase</keyword>
<name>A0A2A3EI48_APICC</name>
<dbReference type="InterPro" id="IPR033705">
    <property type="entry name" value="Anticodon_Ia_Val"/>
</dbReference>
<dbReference type="GO" id="GO:0005829">
    <property type="term" value="C:cytosol"/>
    <property type="evidence" value="ECO:0007669"/>
    <property type="project" value="TreeGrafter"/>
</dbReference>
<evidence type="ECO:0000256" key="4">
    <source>
        <dbReference type="ARBA" id="ARBA00022490"/>
    </source>
</evidence>
<evidence type="ECO:0000313" key="15">
    <source>
        <dbReference type="EMBL" id="PBC30681.1"/>
    </source>
</evidence>
<dbReference type="AlphaFoldDB" id="A0A2A3EI48"/>
<dbReference type="SUPFAM" id="SSF50677">
    <property type="entry name" value="ValRS/IleRS/LeuRS editing domain"/>
    <property type="match status" value="1"/>
</dbReference>
<keyword evidence="16" id="KW-1185">Reference proteome</keyword>
<evidence type="ECO:0000256" key="8">
    <source>
        <dbReference type="ARBA" id="ARBA00022917"/>
    </source>
</evidence>
<dbReference type="PANTHER" id="PTHR11946">
    <property type="entry name" value="VALYL-TRNA SYNTHETASES"/>
    <property type="match status" value="1"/>
</dbReference>
<sequence length="927" mass="108234">MKVITHCNTLLCSNLCYKYYYNKFSTQLSDFPKTFNRKKIEHEWYYIWEKNDYFALKNNKKVTLKMLLPPPNITGTLHLGHALTVTIQDILARWYRMKGHSVIWIPGFDHAGIATQMMVEKYLFKTKGINKSDIGKDKFLSYIWQWKNEKENIIKSQLKALGASLDWSREYFTMSKKHNNAVVEAIVTLNNRNLLYRKKDLINWSPTLSSTISDIEVEHLYVTKKTQLQVPGYEKMITFGEIAHIAYPVKDSKHEIIVATTRPETLFGDVAIAVHPDDERYAKYIGQQVWHTLRQTYIPIISDYLVDKQFGTGAIKVTPAHDPLDYKIAMNHQLEIIEVIDEYGNITKAGKQFEGLPRFIVREKILNELSNKGILKSISDHNMCIPLCSRTHDVVEYLLKEQWFIKCKDMAQKAIKAVKQGHLKIIPNTQETLWYDYLNNIRDWCISRQIWWGHSIPAYYITIEGKIEWIIARTENDAKIIVQNKYGSDIKLYKDEDVLDTWFSSAILPFAIMGWPEKTEDLKKYYPLTLMETGRDILFFWVARMVMLGLELTNCLPFDEVLLHGLLCDAYGKKMSKTLGNIVSPENIINGISLNDLTEQMKKSYNIGILNETILKRMLNANNKLFPNGIPECGADALRMTLSSYNIKNQHINFNIMECQTNKYFLNKIWQASKYILLMTNEKIYQKPINITIIDQWILSRLSLMINTINNAFIERDFHKVIASMKQFLYYEFCDFYLEGSKWGFKSENINTHISHTYVLRKCLEVFLRASAPIIPYLCDDLYKRLSNIFPEFLPVSSLMEAHYPIPEEFNEWRNVPLDGKINEILKIILEIRSIMGNINKKLNLEIHIIISKSEDFNFYNDVINLIKGGCKIFNIFIFLEKNYIEYKNSVCHSYSPTCTISIVIEDLSILKELEKKILNKTITQNN</sequence>
<organism evidence="15 16">
    <name type="scientific">Apis cerana cerana</name>
    <name type="common">Oriental honeybee</name>
    <dbReference type="NCBI Taxonomy" id="94128"/>
    <lineage>
        <taxon>Eukaryota</taxon>
        <taxon>Metazoa</taxon>
        <taxon>Ecdysozoa</taxon>
        <taxon>Arthropoda</taxon>
        <taxon>Hexapoda</taxon>
        <taxon>Insecta</taxon>
        <taxon>Pterygota</taxon>
        <taxon>Neoptera</taxon>
        <taxon>Endopterygota</taxon>
        <taxon>Hymenoptera</taxon>
        <taxon>Apocrita</taxon>
        <taxon>Aculeata</taxon>
        <taxon>Apoidea</taxon>
        <taxon>Anthophila</taxon>
        <taxon>Apidae</taxon>
        <taxon>Apis</taxon>
    </lineage>
</organism>
<dbReference type="NCBIfam" id="TIGR00422">
    <property type="entry name" value="valS"/>
    <property type="match status" value="1"/>
</dbReference>
<dbReference type="GO" id="GO:0005524">
    <property type="term" value="F:ATP binding"/>
    <property type="evidence" value="ECO:0007669"/>
    <property type="project" value="UniProtKB-KW"/>
</dbReference>
<dbReference type="InterPro" id="IPR002300">
    <property type="entry name" value="aa-tRNA-synth_Ia"/>
</dbReference>
<dbReference type="GO" id="GO:0002161">
    <property type="term" value="F:aminoacyl-tRNA deacylase activity"/>
    <property type="evidence" value="ECO:0007669"/>
    <property type="project" value="InterPro"/>
</dbReference>
<keyword evidence="9 12" id="KW-0030">Aminoacyl-tRNA synthetase</keyword>
<dbReference type="InterPro" id="IPR009080">
    <property type="entry name" value="tRNAsynth_Ia_anticodon-bd"/>
</dbReference>
<dbReference type="FunFam" id="3.40.50.620:FF:000020">
    <property type="entry name" value="Valine--tRNA ligase, mitochondrial"/>
    <property type="match status" value="1"/>
</dbReference>
<dbReference type="SUPFAM" id="SSF52374">
    <property type="entry name" value="Nucleotidylyl transferase"/>
    <property type="match status" value="1"/>
</dbReference>
<evidence type="ECO:0000256" key="5">
    <source>
        <dbReference type="ARBA" id="ARBA00022598"/>
    </source>
</evidence>
<evidence type="ECO:0000256" key="3">
    <source>
        <dbReference type="ARBA" id="ARBA00013169"/>
    </source>
</evidence>
<dbReference type="EC" id="6.1.1.9" evidence="3"/>
<dbReference type="PROSITE" id="PS00178">
    <property type="entry name" value="AA_TRNA_LIGASE_I"/>
    <property type="match status" value="1"/>
</dbReference>
<protein>
    <recommendedName>
        <fullName evidence="3">valine--tRNA ligase</fullName>
        <ecNumber evidence="3">6.1.1.9</ecNumber>
    </recommendedName>
    <alternativeName>
        <fullName evidence="10">Valyl-tRNA synthetase</fullName>
    </alternativeName>
</protein>
<proteinExistence type="inferred from homology"/>